<feature type="binding site" evidence="2">
    <location>
        <position position="213"/>
    </location>
    <ligand>
        <name>Co(2+)</name>
        <dbReference type="ChEBI" id="CHEBI:48828"/>
    </ligand>
</feature>
<organism evidence="4 5">
    <name type="scientific">Desulfonema ishimotonii</name>
    <dbReference type="NCBI Taxonomy" id="45657"/>
    <lineage>
        <taxon>Bacteria</taxon>
        <taxon>Pseudomonadati</taxon>
        <taxon>Thermodesulfobacteriota</taxon>
        <taxon>Desulfobacteria</taxon>
        <taxon>Desulfobacterales</taxon>
        <taxon>Desulfococcaceae</taxon>
        <taxon>Desulfonema</taxon>
    </lineage>
</organism>
<gene>
    <name evidence="4" type="ORF">DENIS_1351</name>
</gene>
<dbReference type="CDD" id="cd03413">
    <property type="entry name" value="CbiK_C"/>
    <property type="match status" value="1"/>
</dbReference>
<protein>
    <submittedName>
        <fullName evidence="4">Sirohydrochlorin cobaltochelatase</fullName>
    </submittedName>
</protein>
<dbReference type="Pfam" id="PF06180">
    <property type="entry name" value="CbiK"/>
    <property type="match status" value="1"/>
</dbReference>
<keyword evidence="5" id="KW-1185">Reference proteome</keyword>
<evidence type="ECO:0000256" key="2">
    <source>
        <dbReference type="PIRSR" id="PIRSR033579-3"/>
    </source>
</evidence>
<evidence type="ECO:0000256" key="1">
    <source>
        <dbReference type="PIRSR" id="PIRSR033579-1"/>
    </source>
</evidence>
<dbReference type="GO" id="GO:0046872">
    <property type="term" value="F:metal ion binding"/>
    <property type="evidence" value="ECO:0007669"/>
    <property type="project" value="UniProtKB-KW"/>
</dbReference>
<dbReference type="InterPro" id="IPR010388">
    <property type="entry name" value="Anaerobic_Co-chelatase"/>
</dbReference>
<comment type="caution">
    <text evidence="4">The sequence shown here is derived from an EMBL/GenBank/DDBJ whole genome shotgun (WGS) entry which is preliminary data.</text>
</comment>
<feature type="signal peptide" evidence="3">
    <location>
        <begin position="1"/>
        <end position="26"/>
    </location>
</feature>
<reference evidence="5" key="2">
    <citation type="submission" date="2019-01" db="EMBL/GenBank/DDBJ databases">
        <title>Genome sequence of Desulfonema ishimotonii strain Tokyo 01.</title>
        <authorList>
            <person name="Fukui M."/>
        </authorList>
    </citation>
    <scope>NUCLEOTIDE SEQUENCE [LARGE SCALE GENOMIC DNA]</scope>
    <source>
        <strain evidence="5">Tokyo 01</strain>
    </source>
</reference>
<proteinExistence type="predicted"/>
<evidence type="ECO:0000313" key="4">
    <source>
        <dbReference type="EMBL" id="GBC60399.1"/>
    </source>
</evidence>
<dbReference type="OrthoDB" id="9770331at2"/>
<feature type="chain" id="PRO_5019402875" evidence="3">
    <location>
        <begin position="27"/>
        <end position="298"/>
    </location>
</feature>
<keyword evidence="2" id="KW-0170">Cobalt</keyword>
<dbReference type="PIRSF" id="PIRSF033579">
    <property type="entry name" value="Anaer_Co_chel"/>
    <property type="match status" value="1"/>
</dbReference>
<accession>A0A401FTV3</accession>
<keyword evidence="2" id="KW-0479">Metal-binding</keyword>
<name>A0A401FTV3_9BACT</name>
<feature type="binding site" evidence="2">
    <location>
        <position position="183"/>
    </location>
    <ligand>
        <name>Co(2+)</name>
        <dbReference type="ChEBI" id="CHEBI:48828"/>
    </ligand>
</feature>
<feature type="active site" description="Proton acceptor" evidence="1">
    <location>
        <position position="183"/>
    </location>
</feature>
<dbReference type="GO" id="GO:0016852">
    <property type="term" value="F:sirohydrochlorin cobaltochelatase activity"/>
    <property type="evidence" value="ECO:0007669"/>
    <property type="project" value="InterPro"/>
</dbReference>
<sequence length="298" mass="32742">MVKRLRIIVMALFLALTLAATSFAGAHATGHTKADEKGPGILLVTFGTSIPEAQVSFTNIEKKVKTAFPGVPVRWAYTSYIIRHKLAKQGRNIDSVEIALAKMMDEGYTQVAVQSLHMIPGAEFHDIQVNARLFGQMSGGFDNIAIGYPMLSTAADLDRAVESFIRVIPAERKKDEAVVLMGHGTHHPSDAFYSAMMYKFQKADPNIYVGTVEGHPTLDDVKEMLIKKGVKKAYLIPFMSVAGDHARNDMAGAEEDSWQSILTKAGIECVPVLKGLAEYDILADIWVDHLKTAMKHLK</sequence>
<evidence type="ECO:0000313" key="5">
    <source>
        <dbReference type="Proteomes" id="UP000288096"/>
    </source>
</evidence>
<dbReference type="RefSeq" id="WP_124327821.1">
    <property type="nucleotide sequence ID" value="NZ_BEXT01000001.1"/>
</dbReference>
<feature type="binding site" evidence="2">
    <location>
        <position position="245"/>
    </location>
    <ligand>
        <name>Co(2+)</name>
        <dbReference type="ChEBI" id="CHEBI:48828"/>
    </ligand>
</feature>
<dbReference type="AlphaFoldDB" id="A0A401FTV3"/>
<keyword evidence="3" id="KW-0732">Signal</keyword>
<dbReference type="Proteomes" id="UP000288096">
    <property type="component" value="Unassembled WGS sequence"/>
</dbReference>
<evidence type="ECO:0000256" key="3">
    <source>
        <dbReference type="SAM" id="SignalP"/>
    </source>
</evidence>
<dbReference type="EMBL" id="BEXT01000001">
    <property type="protein sequence ID" value="GBC60399.1"/>
    <property type="molecule type" value="Genomic_DNA"/>
</dbReference>
<reference evidence="5" key="1">
    <citation type="submission" date="2017-11" db="EMBL/GenBank/DDBJ databases">
        <authorList>
            <person name="Watanabe M."/>
            <person name="Kojima H."/>
        </authorList>
    </citation>
    <scope>NUCLEOTIDE SEQUENCE [LARGE SCALE GENOMIC DNA]</scope>
    <source>
        <strain evidence="5">Tokyo 01</strain>
    </source>
</reference>
<dbReference type="SUPFAM" id="SSF53800">
    <property type="entry name" value="Chelatase"/>
    <property type="match status" value="1"/>
</dbReference>
<dbReference type="GO" id="GO:0019251">
    <property type="term" value="P:anaerobic cobalamin biosynthetic process"/>
    <property type="evidence" value="ECO:0007669"/>
    <property type="project" value="InterPro"/>
</dbReference>
<dbReference type="CDD" id="cd03412">
    <property type="entry name" value="CbiK_N"/>
    <property type="match status" value="1"/>
</dbReference>
<dbReference type="Gene3D" id="3.40.50.1400">
    <property type="match status" value="2"/>
</dbReference>